<feature type="signal peptide" evidence="1">
    <location>
        <begin position="1"/>
        <end position="41"/>
    </location>
</feature>
<feature type="chain" id="PRO_5022800897" description="Hemagglutinin" evidence="1">
    <location>
        <begin position="42"/>
        <end position="1160"/>
    </location>
</feature>
<dbReference type="Proteomes" id="UP000321949">
    <property type="component" value="Unassembled WGS sequence"/>
</dbReference>
<dbReference type="AlphaFoldDB" id="A0A5C8I925"/>
<dbReference type="OrthoDB" id="9764271at2"/>
<keyword evidence="1" id="KW-0732">Signal</keyword>
<evidence type="ECO:0000256" key="1">
    <source>
        <dbReference type="SAM" id="SignalP"/>
    </source>
</evidence>
<dbReference type="EMBL" id="VRSX01000001">
    <property type="protein sequence ID" value="TXK15635.1"/>
    <property type="molecule type" value="Genomic_DNA"/>
</dbReference>
<sequence length="1160" mass="119864">MIPPVIARSSGRAWPASRLAGAVIAMVALLGSLLVASPANAAGGVGSVPAVDAAAEMVGSGIVNAAAGPVVGFNAENIISDTLFYDGAAMSAAEIQAFLDAKIGTCNNGKCLNVLSVGISSRTAVSSQSTGNLICAAIEGGTMKVSEVIYRAQVACGISAKVILVTLQKEQGLTTSKAPSDRALSAAMGASCPDTAPCDPAFAGLGPQIIKGAQQLKTYKAARFAKQPGRNYIGYHPNESCGGTYLNIQNYATAALYSYTPYQPNAAALAAGYGLGNACSSYGNRNFYNYYTDWFGSTQGEALQILQVAGTSDRYIVSGGSKWRLATAELAAQYTWVASPRQADASELASYTDKGDAKRGVKTRSGIVYVLDSGQRLRVHDIGQLGDLGWDYNALPVADDAQVARYPDAGYLARVITADGPTWLVQSGSRREVVDLSLLPRYGIPATTSRVSAGMLADYKVAAPVTAVGVYRDATLPYRLQTDAGVYGVPDAASGTAIARSARELTAESFTLLPAASTMPTRITSGERSYIMVDDGWLEVNAADYPSTLPFTTLPAGAAAGLPIVGRVAGPHFVRERSDDQTYLVSWGTLQAVSAADQAWVTGTYGVSSRVWPVLDGAIGDTASAEGVVRTADGAAYLLDGSRAYRLRDCTQVADWGGDCATARTVTGTELAKYAIAGTLSYLVRTPAGTIWLPQSGQMRQVLDPSILSVYGIPSTTSAVSAATAARLPVGLPVLAAGVYSDGGSGRVLAIAGGQYSLTAEQSTGVIASKVRKLTPQSFKMLPITAPLASRMKSDGRSFVLTQEGWLEVPSATYGGDAVFTTLGSGAYAGIPLAGNEPRPHYVRDAGSGQEFLVSGGFAQVVSGAAERAAISARYGVPPKVWVVVAGALSGVTISYDLLIKSESGEVFLMDGGTRYRTAGCGVAADFGKDCASLRVVMTAQLATTRDGGALAGLLRSPDGYAWLIQSGTRREVPDPRVLAPYGIGTATTSVSANVLAQVSLAAPVVGVGMYDDKAGDVRVITGAGRTFTVPAASRIGTVTATAWKISPASIDLIATEGDLPTRIDTGAGAFVLTAEGWLSVNKADYAPLTFAALGARGSEGVPSAGAELRAHFVREQPGDPVYLASGGLMNAGDSAARAWISATYGVPAKVWIVPAGTLR</sequence>
<reference evidence="2 3" key="1">
    <citation type="submission" date="2019-08" db="EMBL/GenBank/DDBJ databases">
        <authorList>
            <person name="Dong K."/>
        </authorList>
    </citation>
    <scope>NUCLEOTIDE SEQUENCE [LARGE SCALE GENOMIC DNA]</scope>
    <source>
        <strain evidence="2 3">K-1</strain>
    </source>
</reference>
<keyword evidence="3" id="KW-1185">Reference proteome</keyword>
<evidence type="ECO:0000313" key="2">
    <source>
        <dbReference type="EMBL" id="TXK15635.1"/>
    </source>
</evidence>
<organism evidence="2 3">
    <name type="scientific">Microbacterium saccharophilum</name>
    <dbReference type="NCBI Taxonomy" id="1213358"/>
    <lineage>
        <taxon>Bacteria</taxon>
        <taxon>Bacillati</taxon>
        <taxon>Actinomycetota</taxon>
        <taxon>Actinomycetes</taxon>
        <taxon>Micrococcales</taxon>
        <taxon>Microbacteriaceae</taxon>
        <taxon>Microbacterium</taxon>
    </lineage>
</organism>
<name>A0A5C8I925_9MICO</name>
<evidence type="ECO:0008006" key="4">
    <source>
        <dbReference type="Google" id="ProtNLM"/>
    </source>
</evidence>
<comment type="caution">
    <text evidence="2">The sequence shown here is derived from an EMBL/GenBank/DDBJ whole genome shotgun (WGS) entry which is preliminary data.</text>
</comment>
<dbReference type="RefSeq" id="WP_147050202.1">
    <property type="nucleotide sequence ID" value="NZ_BKAH01000005.1"/>
</dbReference>
<protein>
    <recommendedName>
        <fullName evidence="4">Hemagglutinin</fullName>
    </recommendedName>
</protein>
<evidence type="ECO:0000313" key="3">
    <source>
        <dbReference type="Proteomes" id="UP000321949"/>
    </source>
</evidence>
<accession>A0A5C8I925</accession>
<proteinExistence type="predicted"/>
<gene>
    <name evidence="2" type="ORF">FVP74_04415</name>
</gene>